<proteinExistence type="predicted"/>
<evidence type="ECO:0000313" key="1">
    <source>
        <dbReference type="EMBL" id="CUO81437.1"/>
    </source>
</evidence>
<protein>
    <submittedName>
        <fullName evidence="1">Uncharacterized protein</fullName>
    </submittedName>
</protein>
<dbReference type="AlphaFoldDB" id="A0A174I755"/>
<organism evidence="1 2">
    <name type="scientific">Anaerobutyricum hallii</name>
    <dbReference type="NCBI Taxonomy" id="39488"/>
    <lineage>
        <taxon>Bacteria</taxon>
        <taxon>Bacillati</taxon>
        <taxon>Bacillota</taxon>
        <taxon>Clostridia</taxon>
        <taxon>Lachnospirales</taxon>
        <taxon>Lachnospiraceae</taxon>
        <taxon>Anaerobutyricum</taxon>
    </lineage>
</organism>
<name>A0A174I755_9FIRM</name>
<evidence type="ECO:0000313" key="2">
    <source>
        <dbReference type="Proteomes" id="UP000095679"/>
    </source>
</evidence>
<sequence>MINLNKRRIDFGKGDVGIGVIGNTTDSAQLAFYNQSARPIHILKNPDQNPGFESMEFKEEPFIMSFSNPESIDAVISILQRAKYINFTSKSEQQKNRIDE</sequence>
<reference evidence="1 2" key="1">
    <citation type="submission" date="2015-09" db="EMBL/GenBank/DDBJ databases">
        <authorList>
            <consortium name="Pathogen Informatics"/>
        </authorList>
    </citation>
    <scope>NUCLEOTIDE SEQUENCE [LARGE SCALE GENOMIC DNA]</scope>
    <source>
        <strain evidence="1 2">2789STDY5834835</strain>
    </source>
</reference>
<dbReference type="EMBL" id="CYZL01000025">
    <property type="protein sequence ID" value="CUO81437.1"/>
    <property type="molecule type" value="Genomic_DNA"/>
</dbReference>
<accession>A0A174I755</accession>
<gene>
    <name evidence="1" type="ORF">ERS852450_02482</name>
</gene>
<dbReference type="Proteomes" id="UP000095679">
    <property type="component" value="Unassembled WGS sequence"/>
</dbReference>
<dbReference type="RefSeq" id="WP_055299429.1">
    <property type="nucleotide sequence ID" value="NZ_BLYK01000018.1"/>
</dbReference>